<dbReference type="Pfam" id="PF05035">
    <property type="entry name" value="DGOK"/>
    <property type="match status" value="1"/>
</dbReference>
<dbReference type="InterPro" id="IPR007729">
    <property type="entry name" value="DGOK"/>
</dbReference>
<dbReference type="InterPro" id="IPR042257">
    <property type="entry name" value="DGOK_C"/>
</dbReference>
<sequence>MHTQLLGIDWGSSNRRAYLVRRDGKCLARHADDQGMLAVGGDFAGALASLRERMGVAPGVAVVMSGMVGSASGWQEVPYLDTNVPLTGLPAHLAGVAGHPGCFIVPGYCTRDGAVDVMRGEETQLLGAVGRGLLDGWVVLPGTHSKWVYLRAGKVDQLVTYMTGELFSMLAAGGTLAALMAGALDDDSAFAAGLQEARRARALSNALFGARARVVSKTMAAAQARSFVSGLLIGAEFVAAQGHADGAIDIIGSPLLAAHYERAAAHFGMPARVHDPDDVYLAALAYFFESV</sequence>
<dbReference type="EMBL" id="WHJF01000131">
    <property type="protein sequence ID" value="NHZ66382.1"/>
    <property type="molecule type" value="Genomic_DNA"/>
</dbReference>
<accession>A0ABX0N3E1</accession>
<proteinExistence type="predicted"/>
<reference evidence="1 2" key="1">
    <citation type="submission" date="2019-10" db="EMBL/GenBank/DDBJ databases">
        <title>Taxonomy of Antarctic Massilia spp.: description of Massilia rubra sp. nov., Massilia aquatica sp. nov., Massilia mucilaginosa sp. nov., Massilia frigida sp. nov. isolated from streams, lakes and regoliths.</title>
        <authorList>
            <person name="Holochova P."/>
            <person name="Sedlacek I."/>
            <person name="Kralova S."/>
            <person name="Maslanova I."/>
            <person name="Busse H.-J."/>
            <person name="Stankova E."/>
            <person name="Vrbovska V."/>
            <person name="Kovarovic V."/>
            <person name="Bartak M."/>
            <person name="Svec P."/>
            <person name="Pantucek R."/>
        </authorList>
    </citation>
    <scope>NUCLEOTIDE SEQUENCE [LARGE SCALE GENOMIC DNA]</scope>
    <source>
        <strain evidence="1 2">CCM 8694</strain>
    </source>
</reference>
<organism evidence="1 2">
    <name type="scientific">Massilia genomosp. 1</name>
    <dbReference type="NCBI Taxonomy" id="2609280"/>
    <lineage>
        <taxon>Bacteria</taxon>
        <taxon>Pseudomonadati</taxon>
        <taxon>Pseudomonadota</taxon>
        <taxon>Betaproteobacteria</taxon>
        <taxon>Burkholderiales</taxon>
        <taxon>Oxalobacteraceae</taxon>
        <taxon>Telluria group</taxon>
        <taxon>Massilia</taxon>
    </lineage>
</organism>
<dbReference type="InterPro" id="IPR043129">
    <property type="entry name" value="ATPase_NBD"/>
</dbReference>
<dbReference type="RefSeq" id="WP_167240265.1">
    <property type="nucleotide sequence ID" value="NZ_WHJF01000131.1"/>
</dbReference>
<comment type="caution">
    <text evidence="1">The sequence shown here is derived from an EMBL/GenBank/DDBJ whole genome shotgun (WGS) entry which is preliminary data.</text>
</comment>
<protein>
    <submittedName>
        <fullName evidence="1">2-dehydro-3-deoxygalactonokinase</fullName>
    </submittedName>
</protein>
<keyword evidence="2" id="KW-1185">Reference proteome</keyword>
<dbReference type="Proteomes" id="UP000610594">
    <property type="component" value="Unassembled WGS sequence"/>
</dbReference>
<dbReference type="SUPFAM" id="SSF53067">
    <property type="entry name" value="Actin-like ATPase domain"/>
    <property type="match status" value="1"/>
</dbReference>
<name>A0ABX0N3E1_9BURK</name>
<evidence type="ECO:0000313" key="2">
    <source>
        <dbReference type="Proteomes" id="UP000610594"/>
    </source>
</evidence>
<dbReference type="Gene3D" id="3.30.420.310">
    <property type="entry name" value="2-keto-3-deoxy-galactonokinase, C-terminal domain"/>
    <property type="match status" value="1"/>
</dbReference>
<gene>
    <name evidence="1" type="ORF">F1735_29520</name>
</gene>
<evidence type="ECO:0000313" key="1">
    <source>
        <dbReference type="EMBL" id="NHZ66382.1"/>
    </source>
</evidence>
<dbReference type="Gene3D" id="3.30.420.300">
    <property type="entry name" value="2-keto-3-deoxy-galactonokinase, substrate binding domain"/>
    <property type="match status" value="1"/>
</dbReference>
<dbReference type="InterPro" id="IPR042258">
    <property type="entry name" value="DGOK_N"/>
</dbReference>